<organism evidence="1 2">
    <name type="scientific">Crocosphaera subtropica (strain ATCC 51142 / BH68)</name>
    <name type="common">Cyanothece sp. (strain ATCC 51142)</name>
    <dbReference type="NCBI Taxonomy" id="43989"/>
    <lineage>
        <taxon>Bacteria</taxon>
        <taxon>Bacillati</taxon>
        <taxon>Cyanobacteriota</taxon>
        <taxon>Cyanophyceae</taxon>
        <taxon>Oscillatoriophycideae</taxon>
        <taxon>Chroococcales</taxon>
        <taxon>Aphanothecaceae</taxon>
        <taxon>Crocosphaera</taxon>
        <taxon>Crocosphaera subtropica</taxon>
    </lineage>
</organism>
<protein>
    <submittedName>
        <fullName evidence="1">Uncharacterized protein</fullName>
    </submittedName>
</protein>
<reference evidence="1 2" key="1">
    <citation type="journal article" date="2008" name="Proc. Natl. Acad. Sci. U.S.A.">
        <title>The genome of Cyanothece 51142, a unicellular diazotrophic cyanobacterium important in the marine nitrogen cycle.</title>
        <authorList>
            <person name="Welsh E.A."/>
            <person name="Liberton M."/>
            <person name="Stoeckel J."/>
            <person name="Loh T."/>
            <person name="Elvitigala T."/>
            <person name="Wang C."/>
            <person name="Wollam A."/>
            <person name="Fulton R.S."/>
            <person name="Clifton S.W."/>
            <person name="Jacobs J.M."/>
            <person name="Aurora R."/>
            <person name="Ghosh B.K."/>
            <person name="Sherman L.A."/>
            <person name="Smith R.D."/>
            <person name="Wilson R.K."/>
            <person name="Pakrasi H.B."/>
        </authorList>
    </citation>
    <scope>NUCLEOTIDE SEQUENCE [LARGE SCALE GENOMIC DNA]</scope>
    <source>
        <strain evidence="2">ATCC 51142 / BH68</strain>
    </source>
</reference>
<evidence type="ECO:0000313" key="1">
    <source>
        <dbReference type="EMBL" id="ACB53670.1"/>
    </source>
</evidence>
<dbReference type="HOGENOM" id="CLU_3403095_0_0_3"/>
<dbReference type="KEGG" id="cyt:cce_4322"/>
<proteinExistence type="predicted"/>
<sequence length="30" mass="3376">MGVAVSKIKYLETSRKRFPNLLLAVSGLRK</sequence>
<gene>
    <name evidence="1" type="ordered locus">cce_4322</name>
</gene>
<keyword evidence="2" id="KW-1185">Reference proteome</keyword>
<dbReference type="Proteomes" id="UP000001203">
    <property type="component" value="Chromosome circular"/>
</dbReference>
<name>B1WTF5_CROS5</name>
<dbReference type="EMBL" id="CP000806">
    <property type="protein sequence ID" value="ACB53670.1"/>
    <property type="molecule type" value="Genomic_DNA"/>
</dbReference>
<dbReference type="AlphaFoldDB" id="B1WTF5"/>
<accession>B1WTF5</accession>
<evidence type="ECO:0000313" key="2">
    <source>
        <dbReference type="Proteomes" id="UP000001203"/>
    </source>
</evidence>